<keyword evidence="1" id="KW-0812">Transmembrane</keyword>
<dbReference type="EMBL" id="JAPZBQ010000006">
    <property type="protein sequence ID" value="KAJ5323068.1"/>
    <property type="molecule type" value="Genomic_DNA"/>
</dbReference>
<comment type="caution">
    <text evidence="3">The sequence shown here is derived from an EMBL/GenBank/DDBJ whole genome shotgun (WGS) entry which is preliminary data.</text>
</comment>
<organism evidence="3 4">
    <name type="scientific">Penicillium brevicompactum</name>
    <dbReference type="NCBI Taxonomy" id="5074"/>
    <lineage>
        <taxon>Eukaryota</taxon>
        <taxon>Fungi</taxon>
        <taxon>Dikarya</taxon>
        <taxon>Ascomycota</taxon>
        <taxon>Pezizomycotina</taxon>
        <taxon>Eurotiomycetes</taxon>
        <taxon>Eurotiomycetidae</taxon>
        <taxon>Eurotiales</taxon>
        <taxon>Aspergillaceae</taxon>
        <taxon>Penicillium</taxon>
    </lineage>
</organism>
<evidence type="ECO:0000256" key="1">
    <source>
        <dbReference type="SAM" id="Phobius"/>
    </source>
</evidence>
<feature type="transmembrane region" description="Helical" evidence="1">
    <location>
        <begin position="12"/>
        <end position="39"/>
    </location>
</feature>
<protein>
    <recommendedName>
        <fullName evidence="2">DUF7598 domain-containing protein</fullName>
    </recommendedName>
</protein>
<dbReference type="Pfam" id="PF24535">
    <property type="entry name" value="DUF7598"/>
    <property type="match status" value="1"/>
</dbReference>
<name>A0A9W9Q1Z3_PENBR</name>
<dbReference type="InterPro" id="IPR056019">
    <property type="entry name" value="DUF7598"/>
</dbReference>
<feature type="transmembrane region" description="Helical" evidence="1">
    <location>
        <begin position="107"/>
        <end position="127"/>
    </location>
</feature>
<evidence type="ECO:0000259" key="2">
    <source>
        <dbReference type="Pfam" id="PF24535"/>
    </source>
</evidence>
<evidence type="ECO:0000313" key="3">
    <source>
        <dbReference type="EMBL" id="KAJ5323068.1"/>
    </source>
</evidence>
<accession>A0A9W9Q1Z3</accession>
<reference evidence="3" key="2">
    <citation type="journal article" date="2023" name="IMA Fungus">
        <title>Comparative genomic study of the Penicillium genus elucidates a diverse pangenome and 15 lateral gene transfer events.</title>
        <authorList>
            <person name="Petersen C."/>
            <person name="Sorensen T."/>
            <person name="Nielsen M.R."/>
            <person name="Sondergaard T.E."/>
            <person name="Sorensen J.L."/>
            <person name="Fitzpatrick D.A."/>
            <person name="Frisvad J.C."/>
            <person name="Nielsen K.L."/>
        </authorList>
    </citation>
    <scope>NUCLEOTIDE SEQUENCE</scope>
    <source>
        <strain evidence="3">IBT 35673</strain>
    </source>
</reference>
<gene>
    <name evidence="3" type="ORF">N7452_011357</name>
</gene>
<feature type="domain" description="DUF7598" evidence="2">
    <location>
        <begin position="13"/>
        <end position="164"/>
    </location>
</feature>
<keyword evidence="1" id="KW-1133">Transmembrane helix</keyword>
<reference evidence="3" key="1">
    <citation type="submission" date="2022-12" db="EMBL/GenBank/DDBJ databases">
        <authorList>
            <person name="Petersen C."/>
        </authorList>
    </citation>
    <scope>NUCLEOTIDE SEQUENCE</scope>
    <source>
        <strain evidence="3">IBT 35673</strain>
    </source>
</reference>
<evidence type="ECO:0000313" key="4">
    <source>
        <dbReference type="Proteomes" id="UP001147695"/>
    </source>
</evidence>
<proteinExistence type="predicted"/>
<dbReference type="AlphaFoldDB" id="A0A9W9Q1Z3"/>
<dbReference type="Proteomes" id="UP001147695">
    <property type="component" value="Unassembled WGS sequence"/>
</dbReference>
<keyword evidence="1" id="KW-0472">Membrane</keyword>
<feature type="transmembrane region" description="Helical" evidence="1">
    <location>
        <begin position="139"/>
        <end position="165"/>
    </location>
</feature>
<sequence length="274" mass="30310">MISRLRESLAGPGYVILNVIRVLNIVAFLDLIAACVVMLVKINMLNSFFFFEAVTHAVVALISSKETPPGTIPWSKLTALVFLIVSELPILQNYFDDHWPMFGQKSGFYTLSAIMSILGISTLANLNNPAMTQEKIGMVFWRIIASAGYLAMVLSNLNAVASFIFTNPASGVSARQVRIDGAVAPQKAMSRTSSHRTLHLSVKREETLPMYERPNPVKRATRRLTGRFPLKISRPMDPTLIAENDAASSKYSRDSCDVRPPDLAHHPVYAGQYV</sequence>